<dbReference type="PANTHER" id="PTHR43283:SF14">
    <property type="entry name" value="BLL8153 PROTEIN"/>
    <property type="match status" value="1"/>
</dbReference>
<organism evidence="3 4">
    <name type="scientific">Ramlibacter agri</name>
    <dbReference type="NCBI Taxonomy" id="2728837"/>
    <lineage>
        <taxon>Bacteria</taxon>
        <taxon>Pseudomonadati</taxon>
        <taxon>Pseudomonadota</taxon>
        <taxon>Betaproteobacteria</taxon>
        <taxon>Burkholderiales</taxon>
        <taxon>Comamonadaceae</taxon>
        <taxon>Ramlibacter</taxon>
    </lineage>
</organism>
<dbReference type="InterPro" id="IPR001466">
    <property type="entry name" value="Beta-lactam-related"/>
</dbReference>
<feature type="signal peptide" evidence="1">
    <location>
        <begin position="1"/>
        <end position="19"/>
    </location>
</feature>
<reference evidence="3 4" key="1">
    <citation type="submission" date="2020-04" db="EMBL/GenBank/DDBJ databases">
        <title>Ramlibacter sp. G-1-2-2 isolated from soil.</title>
        <authorList>
            <person name="Dahal R.H."/>
        </authorList>
    </citation>
    <scope>NUCLEOTIDE SEQUENCE [LARGE SCALE GENOMIC DNA]</scope>
    <source>
        <strain evidence="3 4">G-1-2-2</strain>
    </source>
</reference>
<name>A0A848H3U0_9BURK</name>
<protein>
    <submittedName>
        <fullName evidence="3">Serine hydrolase</fullName>
    </submittedName>
</protein>
<accession>A0A848H3U0</accession>
<keyword evidence="4" id="KW-1185">Reference proteome</keyword>
<dbReference type="GO" id="GO:0016787">
    <property type="term" value="F:hydrolase activity"/>
    <property type="evidence" value="ECO:0007669"/>
    <property type="project" value="UniProtKB-KW"/>
</dbReference>
<feature type="chain" id="PRO_5032566012" evidence="1">
    <location>
        <begin position="20"/>
        <end position="411"/>
    </location>
</feature>
<dbReference type="EMBL" id="JABBFX010000001">
    <property type="protein sequence ID" value="NML42428.1"/>
    <property type="molecule type" value="Genomic_DNA"/>
</dbReference>
<dbReference type="AlphaFoldDB" id="A0A848H3U0"/>
<dbReference type="InterPro" id="IPR050789">
    <property type="entry name" value="Diverse_Enzym_Activities"/>
</dbReference>
<dbReference type="InterPro" id="IPR012338">
    <property type="entry name" value="Beta-lactam/transpept-like"/>
</dbReference>
<sequence length="411" mass="44766">MRIRALLPALALAALAAHAEPDAERLGADAGYPPGDSRTCAQERYRVACWSALDHVRGMQVRRVAPSAAPLPLPAMANPPAIRYRFRNLEYTLDEYLERQRATGILVLKDGQVVVERYRYGRQPDAHFLSFSMAKSVTSLLVGAALERGAIASLDDPADKYARSLQGSAYGGTSIRDLLHMSSGLTFSERYDGHDDVARMGLAFATAPDGNLSVLRSISERHDPPGAVFRYASAETEVLGRVLAGATGKTLAELTQDWLWQPLGAESEAFWRIGRDGQEGASGWFNATLRDWGRLGLLLALDGRAGERQVVGRDYLLAATDAAHQPEPFRPGYQGRGYGYGYQFWLLPYRERSFALQGVYGQGVFVQPASGIVMVVTSVWKDPSAQQDPAPAAERAALWRGVLRSLGGAAD</sequence>
<evidence type="ECO:0000313" key="3">
    <source>
        <dbReference type="EMBL" id="NML42428.1"/>
    </source>
</evidence>
<proteinExistence type="predicted"/>
<gene>
    <name evidence="3" type="ORF">HHL11_01620</name>
</gene>
<comment type="caution">
    <text evidence="3">The sequence shown here is derived from an EMBL/GenBank/DDBJ whole genome shotgun (WGS) entry which is preliminary data.</text>
</comment>
<evidence type="ECO:0000313" key="4">
    <source>
        <dbReference type="Proteomes" id="UP000541185"/>
    </source>
</evidence>
<dbReference type="RefSeq" id="WP_169416637.1">
    <property type="nucleotide sequence ID" value="NZ_JABBFX010000001.1"/>
</dbReference>
<feature type="domain" description="Beta-lactamase-related" evidence="2">
    <location>
        <begin position="94"/>
        <end position="390"/>
    </location>
</feature>
<dbReference type="PANTHER" id="PTHR43283">
    <property type="entry name" value="BETA-LACTAMASE-RELATED"/>
    <property type="match status" value="1"/>
</dbReference>
<evidence type="ECO:0000256" key="1">
    <source>
        <dbReference type="SAM" id="SignalP"/>
    </source>
</evidence>
<dbReference type="Gene3D" id="3.40.710.10">
    <property type="entry name" value="DD-peptidase/beta-lactamase superfamily"/>
    <property type="match status" value="1"/>
</dbReference>
<dbReference type="SUPFAM" id="SSF56601">
    <property type="entry name" value="beta-lactamase/transpeptidase-like"/>
    <property type="match status" value="1"/>
</dbReference>
<keyword evidence="3" id="KW-0378">Hydrolase</keyword>
<keyword evidence="1" id="KW-0732">Signal</keyword>
<evidence type="ECO:0000259" key="2">
    <source>
        <dbReference type="Pfam" id="PF00144"/>
    </source>
</evidence>
<dbReference type="Pfam" id="PF00144">
    <property type="entry name" value="Beta-lactamase"/>
    <property type="match status" value="1"/>
</dbReference>
<dbReference type="Proteomes" id="UP000541185">
    <property type="component" value="Unassembled WGS sequence"/>
</dbReference>